<comment type="subcellular location">
    <subcellularLocation>
        <location evidence="1 14">Cytoplasm</location>
        <location evidence="1 14">Cytoskeleton</location>
    </subcellularLocation>
</comment>
<gene>
    <name evidence="18" type="ORF">CAUPRSCDRAFT_6678</name>
    <name evidence="19" type="ORF">CXG81DRAFT_13955</name>
</gene>
<evidence type="ECO:0000256" key="8">
    <source>
        <dbReference type="ARBA" id="ARBA00022777"/>
    </source>
</evidence>
<accession>A0A4P9WYH3</accession>
<evidence type="ECO:0000256" key="5">
    <source>
        <dbReference type="ARBA" id="ARBA00022553"/>
    </source>
</evidence>
<dbReference type="Pfam" id="PF00328">
    <property type="entry name" value="His_Phos_2"/>
    <property type="match status" value="1"/>
</dbReference>
<dbReference type="GO" id="GO:0033857">
    <property type="term" value="F:5-diphosphoinositol pentakisphosphate 1-kinase activity"/>
    <property type="evidence" value="ECO:0007669"/>
    <property type="project" value="TreeGrafter"/>
</dbReference>
<feature type="region of interest" description="Disordered" evidence="15">
    <location>
        <begin position="1"/>
        <end position="81"/>
    </location>
</feature>
<dbReference type="PANTHER" id="PTHR12750">
    <property type="entry name" value="DIPHOSPHOINOSITOL PENTAKISPHOSPHATE KINASE"/>
    <property type="match status" value="1"/>
</dbReference>
<keyword evidence="8 14" id="KW-0418">Kinase</keyword>
<evidence type="ECO:0000256" key="6">
    <source>
        <dbReference type="ARBA" id="ARBA00022679"/>
    </source>
</evidence>
<dbReference type="AlphaFoldDB" id="A0A4P9WYH3"/>
<proteinExistence type="inferred from homology"/>
<dbReference type="GO" id="GO:0032958">
    <property type="term" value="P:inositol phosphate biosynthetic process"/>
    <property type="evidence" value="ECO:0007669"/>
    <property type="project" value="TreeGrafter"/>
</dbReference>
<evidence type="ECO:0000256" key="13">
    <source>
        <dbReference type="ARBA" id="ARBA00071668"/>
    </source>
</evidence>
<evidence type="ECO:0000256" key="7">
    <source>
        <dbReference type="ARBA" id="ARBA00022741"/>
    </source>
</evidence>
<evidence type="ECO:0000256" key="1">
    <source>
        <dbReference type="ARBA" id="ARBA00004245"/>
    </source>
</evidence>
<dbReference type="EMBL" id="ML009310">
    <property type="protein sequence ID" value="RKO97328.1"/>
    <property type="molecule type" value="Genomic_DNA"/>
</dbReference>
<dbReference type="Gene3D" id="3.30.470.20">
    <property type="entry name" value="ATP-grasp fold, B domain"/>
    <property type="match status" value="1"/>
</dbReference>
<keyword evidence="10" id="KW-0206">Cytoskeleton</keyword>
<feature type="compositionally biased region" description="Low complexity" evidence="15">
    <location>
        <begin position="9"/>
        <end position="39"/>
    </location>
</feature>
<dbReference type="Proteomes" id="UP000268535">
    <property type="component" value="Unassembled WGS sequence"/>
</dbReference>
<comment type="catalytic activity">
    <reaction evidence="11">
        <text>5-diphospho-1D-myo-inositol 1,2,3,4,6-pentakisphosphate + ATP + H(+) = 1,5-bis(diphospho)-1D-myo-inositol 2,3,4,6-tetrakisphosphate + ADP</text>
        <dbReference type="Rhea" id="RHEA:10276"/>
        <dbReference type="ChEBI" id="CHEBI:15378"/>
        <dbReference type="ChEBI" id="CHEBI:30616"/>
        <dbReference type="ChEBI" id="CHEBI:58628"/>
        <dbReference type="ChEBI" id="CHEBI:77983"/>
        <dbReference type="ChEBI" id="CHEBI:456216"/>
        <dbReference type="EC" id="2.7.4.24"/>
    </reaction>
    <physiologicalReaction direction="left-to-right" evidence="11">
        <dbReference type="Rhea" id="RHEA:10277"/>
    </physiologicalReaction>
</comment>
<keyword evidence="9 14" id="KW-0067">ATP-binding</keyword>
<dbReference type="InterPro" id="IPR040557">
    <property type="entry name" value="VIP1_N"/>
</dbReference>
<dbReference type="FunFam" id="3.40.50.11950:FF:000002">
    <property type="entry name" value="Inositol hexakisphosphate and diphosphoinositol-pentakisphosphate kinase"/>
    <property type="match status" value="1"/>
</dbReference>
<dbReference type="PANTHER" id="PTHR12750:SF9">
    <property type="entry name" value="INOSITOL HEXAKISPHOSPHATE AND DIPHOSPHOINOSITOL-PENTAKISPHOSPHATE KINASE"/>
    <property type="match status" value="1"/>
</dbReference>
<keyword evidence="21" id="KW-1185">Reference proteome</keyword>
<dbReference type="SUPFAM" id="SSF53254">
    <property type="entry name" value="Phosphoglycerate mutase-like"/>
    <property type="match status" value="1"/>
</dbReference>
<evidence type="ECO:0000259" key="17">
    <source>
        <dbReference type="Pfam" id="PF18086"/>
    </source>
</evidence>
<feature type="domain" description="VIP1 N-terminal" evidence="17">
    <location>
        <begin position="123"/>
        <end position="211"/>
    </location>
</feature>
<dbReference type="GO" id="GO:0052843">
    <property type="term" value="F:inositol-1-diphosphate-2,3,4,5,6-pentakisphosphate diphosphatase activity"/>
    <property type="evidence" value="ECO:0007669"/>
    <property type="project" value="UniProtKB-ARBA"/>
</dbReference>
<feature type="domain" description="ATP-grasp fold RimK-type" evidence="16">
    <location>
        <begin position="333"/>
        <end position="438"/>
    </location>
</feature>
<dbReference type="Gene3D" id="3.40.50.1240">
    <property type="entry name" value="Phosphoglycerate mutase-like"/>
    <property type="match status" value="1"/>
</dbReference>
<evidence type="ECO:0000313" key="18">
    <source>
        <dbReference type="EMBL" id="RKO97328.1"/>
    </source>
</evidence>
<name>A0A4P9WYH3_9FUNG</name>
<evidence type="ECO:0000256" key="10">
    <source>
        <dbReference type="ARBA" id="ARBA00023212"/>
    </source>
</evidence>
<dbReference type="GO" id="GO:0005829">
    <property type="term" value="C:cytosol"/>
    <property type="evidence" value="ECO:0007669"/>
    <property type="project" value="TreeGrafter"/>
</dbReference>
<dbReference type="Gene3D" id="3.40.50.11950">
    <property type="match status" value="1"/>
</dbReference>
<dbReference type="STRING" id="1555241.A0A4P9WYH3"/>
<dbReference type="OrthoDB" id="18042at2759"/>
<dbReference type="GO" id="GO:0052723">
    <property type="term" value="F:inositol hexakisphosphate 1-kinase activity"/>
    <property type="evidence" value="ECO:0007669"/>
    <property type="project" value="UniProtKB-ARBA"/>
</dbReference>
<evidence type="ECO:0000313" key="19">
    <source>
        <dbReference type="EMBL" id="RKO99830.1"/>
    </source>
</evidence>
<comment type="similarity">
    <text evidence="2 14">Belongs to the histidine acid phosphatase family. VIP1 subfamily.</text>
</comment>
<keyword evidence="7 14" id="KW-0547">Nucleotide-binding</keyword>
<dbReference type="InterPro" id="IPR037446">
    <property type="entry name" value="His_Pase_VIP1"/>
</dbReference>
<dbReference type="Proteomes" id="UP000274922">
    <property type="component" value="Unassembled WGS sequence"/>
</dbReference>
<evidence type="ECO:0000256" key="4">
    <source>
        <dbReference type="ARBA" id="ARBA00022490"/>
    </source>
</evidence>
<reference evidence="19" key="2">
    <citation type="submission" date="2018-04" db="EMBL/GenBank/DDBJ databases">
        <title>Leveraging single-cell genomics to expand the Fungal Tree of Life.</title>
        <authorList>
            <consortium name="DOE Joint Genome Institute"/>
            <person name="Ahrendt S.R."/>
            <person name="Quandt C.A."/>
            <person name="Ciobanu D."/>
            <person name="Clum A."/>
            <person name="Salamov A."/>
            <person name="Andreopoulos B."/>
            <person name="Cheng J.-F."/>
            <person name="Woyke T."/>
            <person name="Pelin A."/>
            <person name="Henrissat B."/>
            <person name="Benny G.L."/>
            <person name="Smith M.E."/>
            <person name="James T.Y."/>
            <person name="Grigoriev I.V."/>
        </authorList>
    </citation>
    <scope>NUCLEOTIDE SEQUENCE</scope>
    <source>
        <strain evidence="19">ATCC 52028</strain>
    </source>
</reference>
<dbReference type="GO" id="GO:0005856">
    <property type="term" value="C:cytoskeleton"/>
    <property type="evidence" value="ECO:0007669"/>
    <property type="project" value="UniProtKB-SubCell"/>
</dbReference>
<comment type="function">
    <text evidence="14">Bifunctional inositol kinase that acts in concert with the IP6K kinases to synthesize the diphosphate group-containing inositol pyrophosphates diphosphoinositol pentakisphosphate, PP-InsP5, and bis-diphosphoinositol tetrakisphosphate, (PP)2-InsP4. PP-InsP5 and (PP)2-InsP4, also respectively called InsP7 and InsP8, may regulate a variety of cellular processes, including apoptosis, vesicle trafficking, cytoskeletal dynamics, and exocytosis. Phosphorylates inositol hexakisphosphate (InsP6).</text>
</comment>
<evidence type="ECO:0000313" key="21">
    <source>
        <dbReference type="Proteomes" id="UP000274922"/>
    </source>
</evidence>
<feature type="compositionally biased region" description="Polar residues" evidence="15">
    <location>
        <begin position="65"/>
        <end position="79"/>
    </location>
</feature>
<keyword evidence="5" id="KW-0597">Phosphoprotein</keyword>
<reference evidence="20 21" key="1">
    <citation type="journal article" date="2018" name="Nat. Microbiol.">
        <title>Leveraging single-cell genomics to expand the fungal tree of life.</title>
        <authorList>
            <person name="Ahrendt S.R."/>
            <person name="Quandt C.A."/>
            <person name="Ciobanu D."/>
            <person name="Clum A."/>
            <person name="Salamov A."/>
            <person name="Andreopoulos B."/>
            <person name="Cheng J.F."/>
            <person name="Woyke T."/>
            <person name="Pelin A."/>
            <person name="Henrissat B."/>
            <person name="Reynolds N.K."/>
            <person name="Benny G.L."/>
            <person name="Smith M.E."/>
            <person name="James T.Y."/>
            <person name="Grigoriev I.V."/>
        </authorList>
    </citation>
    <scope>NUCLEOTIDE SEQUENCE [LARGE SCALE GENOMIC DNA]</scope>
    <source>
        <strain evidence="20 21">ATCC 52028</strain>
    </source>
</reference>
<dbReference type="Pfam" id="PF08443">
    <property type="entry name" value="RimK"/>
    <property type="match status" value="1"/>
</dbReference>
<evidence type="ECO:0000256" key="3">
    <source>
        <dbReference type="ARBA" id="ARBA00012893"/>
    </source>
</evidence>
<protein>
    <recommendedName>
        <fullName evidence="13 14">Inositol hexakisphosphate and diphosphoinositol-pentakisphosphate kinase</fullName>
        <ecNumber evidence="3 14">2.7.4.24</ecNumber>
    </recommendedName>
</protein>
<evidence type="ECO:0000313" key="20">
    <source>
        <dbReference type="Proteomes" id="UP000268535"/>
    </source>
</evidence>
<comment type="catalytic activity">
    <reaction evidence="12">
        <text>1D-myo-inositol hexakisphosphate + ATP = 1-diphospho-1D-myo-inositol 2,3,4,5,6-pentakisphosphate + ADP</text>
        <dbReference type="Rhea" id="RHEA:37459"/>
        <dbReference type="ChEBI" id="CHEBI:30616"/>
        <dbReference type="ChEBI" id="CHEBI:58130"/>
        <dbReference type="ChEBI" id="CHEBI:74946"/>
        <dbReference type="ChEBI" id="CHEBI:456216"/>
        <dbReference type="EC" id="2.7.4.24"/>
    </reaction>
    <physiologicalReaction direction="left-to-right" evidence="12">
        <dbReference type="Rhea" id="RHEA:37460"/>
    </physiologicalReaction>
</comment>
<dbReference type="FunFam" id="3.30.470.20:FF:000036">
    <property type="entry name" value="Inositol hexakisphosphate and diphosphoinositol-pentakisphosphate kinase"/>
    <property type="match status" value="1"/>
</dbReference>
<sequence>MGSGGGGESSSSGDACGSNSNGSSNHNGSGESESGNACSRLSDSDSSYGPTGALPATRRPELSPASVTPSGTVVPSATGSPFVIRPQQPISAVTAVSDLARERHHSDTKALADAYRAISKKFVIGVCAMDTKARSKPMRNILQRLLATGLYEAVIFGDKVILDESIEHWPSCDFFISFFSAGFPLDKATKYVKLRRPWCINNLLFQELLLDRRTVLKILDTINVPTPRRLTTCKKDDVPSLSQELVDTVQHVFGVDMSPSAWPLAQSEQIDVDTIRVGDQTMTKPFVEKPVSGEDHNIHIYYPEKQGGGARALFRKVANKSSQFVPHIRDVRTSGSYIYEEFIAVDNAEDVKVYTLGEDFAHAETRKSPVIDGIVKRNPEGKEVRYVTELNAAERDMARKVCRAFKQTVCGFDLLRINDKSYVIDVNGWSFVKGNEHYYDQAARIMSDLFLRAGRTRPVSLVKELSIENQWKLKAFVAVMRHADRTPKLKLKFNFSSEPFVALLGGKSEEVVLKKPAQLSAVLAATKQAESESLEDPVHLGQLEAILKAKGHLAGTKVQIKPSWSKSDGGQLDKLQLIVKWGGEFTHGGYHHSTDLGENMRKDLLLINRETLKDVQVWSSSESRVTDTAQVFCNAFLDLSSMPDPADPMTSPAKTGEAMPAPFEININKEMLDDSNNAKEQMDVVKARLLELMNPASTVPLPAAETAVPSNSSIFIGLNSVGIWIELLVVVRQRMLRNFKPLQPFYEAQPGWCCNETPTLFMERWNKLFRDILDSERSQFEPSKVSELYDSLKFDLLHNRRFLMALLALNMNAAELLRDLYLHSKVLFDTVSPQEYGIDLQEKFEIGRLNCRALLKQLYGDLSAAAKDKSKPCTRLYFTKESKVICLLNFILTSGLATRASVPTDELDYLSQITFELYERHQGLDARGEEREYSLRLGLSQGAHSPNLVELQVDSAHSIAVQPRRWITDHISLNDALTIFQNT</sequence>
<dbReference type="InterPro" id="IPR013651">
    <property type="entry name" value="ATP-grasp_RimK-type"/>
</dbReference>
<evidence type="ECO:0000256" key="15">
    <source>
        <dbReference type="SAM" id="MobiDB-lite"/>
    </source>
</evidence>
<evidence type="ECO:0000256" key="14">
    <source>
        <dbReference type="RuleBase" id="RU365032"/>
    </source>
</evidence>
<evidence type="ECO:0000256" key="9">
    <source>
        <dbReference type="ARBA" id="ARBA00022840"/>
    </source>
</evidence>
<reference evidence="18" key="3">
    <citation type="submission" date="2018-08" db="EMBL/GenBank/DDBJ databases">
        <title>Leveraging single-cell genomics to expand the Fungal Tree of Life.</title>
        <authorList>
            <consortium name="DOE Joint Genome Institute"/>
            <person name="Ahrendt S.R."/>
            <person name="Quandt C.A."/>
            <person name="Ciobanu D."/>
            <person name="Clum A."/>
            <person name="Salamov A."/>
            <person name="Andreopoulos B."/>
            <person name="Cheng J.-F."/>
            <person name="Woyke T."/>
            <person name="Pelin A."/>
            <person name="Henrissat B."/>
            <person name="Reynolds N."/>
            <person name="Benny G.L."/>
            <person name="Smith M.E."/>
            <person name="James T.Y."/>
            <person name="Grigoriev I.V."/>
        </authorList>
    </citation>
    <scope>NUCLEOTIDE SEQUENCE</scope>
    <source>
        <strain evidence="18">ATCC 52028</strain>
    </source>
</reference>
<dbReference type="SUPFAM" id="SSF56059">
    <property type="entry name" value="Glutathione synthetase ATP-binding domain-like"/>
    <property type="match status" value="1"/>
</dbReference>
<keyword evidence="4 14" id="KW-0963">Cytoplasm</keyword>
<organism evidence="18 20">
    <name type="scientific">Caulochytrium protostelioides</name>
    <dbReference type="NCBI Taxonomy" id="1555241"/>
    <lineage>
        <taxon>Eukaryota</taxon>
        <taxon>Fungi</taxon>
        <taxon>Fungi incertae sedis</taxon>
        <taxon>Chytridiomycota</taxon>
        <taxon>Chytridiomycota incertae sedis</taxon>
        <taxon>Chytridiomycetes</taxon>
        <taxon>Caulochytriales</taxon>
        <taxon>Caulochytriaceae</taxon>
        <taxon>Caulochytrium</taxon>
    </lineage>
</organism>
<dbReference type="InterPro" id="IPR029033">
    <property type="entry name" value="His_PPase_superfam"/>
</dbReference>
<dbReference type="GO" id="GO:0006020">
    <property type="term" value="P:inositol metabolic process"/>
    <property type="evidence" value="ECO:0007669"/>
    <property type="project" value="TreeGrafter"/>
</dbReference>
<dbReference type="EMBL" id="ML014253">
    <property type="protein sequence ID" value="RKO99830.1"/>
    <property type="molecule type" value="Genomic_DNA"/>
</dbReference>
<dbReference type="Pfam" id="PF18086">
    <property type="entry name" value="PPIP5K2_N"/>
    <property type="match status" value="1"/>
</dbReference>
<dbReference type="InterPro" id="IPR000560">
    <property type="entry name" value="His_Pase_clade-2"/>
</dbReference>
<evidence type="ECO:0000256" key="2">
    <source>
        <dbReference type="ARBA" id="ARBA00005609"/>
    </source>
</evidence>
<dbReference type="GO" id="GO:0005524">
    <property type="term" value="F:ATP binding"/>
    <property type="evidence" value="ECO:0007669"/>
    <property type="project" value="UniProtKB-KW"/>
</dbReference>
<dbReference type="EC" id="2.7.4.24" evidence="3 14"/>
<evidence type="ECO:0000256" key="11">
    <source>
        <dbReference type="ARBA" id="ARBA00033696"/>
    </source>
</evidence>
<evidence type="ECO:0000256" key="12">
    <source>
        <dbReference type="ARBA" id="ARBA00034629"/>
    </source>
</evidence>
<evidence type="ECO:0000259" key="16">
    <source>
        <dbReference type="Pfam" id="PF08443"/>
    </source>
</evidence>
<keyword evidence="6 14" id="KW-0808">Transferase</keyword>